<reference evidence="1" key="1">
    <citation type="submission" date="2016-09" db="EMBL/GenBank/DDBJ databases">
        <authorList>
            <person name="Hebert L."/>
            <person name="Moumen B."/>
        </authorList>
    </citation>
    <scope>NUCLEOTIDE SEQUENCE [LARGE SCALE GENOMIC DNA]</scope>
    <source>
        <strain evidence="1">OVI</strain>
    </source>
</reference>
<keyword evidence="1" id="KW-0223">Dioxygenase</keyword>
<dbReference type="GeneID" id="92374194"/>
<dbReference type="GO" id="GO:0051213">
    <property type="term" value="F:dioxygenase activity"/>
    <property type="evidence" value="ECO:0007669"/>
    <property type="project" value="UniProtKB-KW"/>
</dbReference>
<comment type="caution">
    <text evidence="1">The sequence shown here is derived from an EMBL/GenBank/DDBJ whole genome shotgun (WGS) entry which is preliminary data.</text>
</comment>
<dbReference type="EMBL" id="CZPT02000499">
    <property type="protein sequence ID" value="SCU66044.1"/>
    <property type="molecule type" value="Genomic_DNA"/>
</dbReference>
<dbReference type="RefSeq" id="XP_067077534.1">
    <property type="nucleotide sequence ID" value="XM_067221433.1"/>
</dbReference>
<evidence type="ECO:0000313" key="2">
    <source>
        <dbReference type="Proteomes" id="UP000195570"/>
    </source>
</evidence>
<accession>A0A1G4I2U9</accession>
<keyword evidence="2" id="KW-1185">Reference proteome</keyword>
<dbReference type="PANTHER" id="PTHR37563:SF2">
    <property type="entry name" value="PHYTANOYL-COA DIOXYGENASE FAMILY PROTEIN (AFU_ORTHOLOGUE AFUA_2G03330)"/>
    <property type="match status" value="1"/>
</dbReference>
<dbReference type="PANTHER" id="PTHR37563">
    <property type="entry name" value="PHYTANOYL-COA DIOXYGENASE FAMILY PROTEIN (AFU_ORTHOLOGUE AFUA_2G03330)"/>
    <property type="match status" value="1"/>
</dbReference>
<gene>
    <name evidence="1" type="ORF">TEOVI_000025400</name>
</gene>
<protein>
    <submittedName>
        <fullName evidence="1">Phytanoyl-CoA dioxygenase (PhyH), putative</fullName>
    </submittedName>
</protein>
<organism evidence="1 2">
    <name type="scientific">Trypanosoma equiperdum</name>
    <dbReference type="NCBI Taxonomy" id="5694"/>
    <lineage>
        <taxon>Eukaryota</taxon>
        <taxon>Discoba</taxon>
        <taxon>Euglenozoa</taxon>
        <taxon>Kinetoplastea</taxon>
        <taxon>Metakinetoplastina</taxon>
        <taxon>Trypanosomatida</taxon>
        <taxon>Trypanosomatidae</taxon>
        <taxon>Trypanosoma</taxon>
    </lineage>
</organism>
<name>A0A1G4I2U9_TRYEQ</name>
<dbReference type="Proteomes" id="UP000195570">
    <property type="component" value="Unassembled WGS sequence"/>
</dbReference>
<dbReference type="VEuPathDB" id="TriTrypDB:TEOVI_000025400"/>
<dbReference type="AlphaFoldDB" id="A0A1G4I2U9"/>
<dbReference type="SUPFAM" id="SSF51197">
    <property type="entry name" value="Clavaminate synthase-like"/>
    <property type="match status" value="1"/>
</dbReference>
<dbReference type="InterPro" id="IPR008775">
    <property type="entry name" value="Phytyl_CoA_dOase-like"/>
</dbReference>
<evidence type="ECO:0000313" key="1">
    <source>
        <dbReference type="EMBL" id="SCU66044.1"/>
    </source>
</evidence>
<dbReference type="Pfam" id="PF05721">
    <property type="entry name" value="PhyH"/>
    <property type="match status" value="1"/>
</dbReference>
<dbReference type="Gene3D" id="2.60.120.620">
    <property type="entry name" value="q2cbj1_9rhob like domain"/>
    <property type="match status" value="1"/>
</dbReference>
<keyword evidence="1" id="KW-0560">Oxidoreductase</keyword>
<proteinExistence type="predicted"/>
<dbReference type="InterPro" id="IPR051961">
    <property type="entry name" value="Fungal_Metabolite_Diox"/>
</dbReference>
<sequence length="345" mass="39176">MNNSLKKGSQSGRCCRCGAAFDHRNARRAVKCTKCQRIFHTKCFLAETGLSAAVDSHCVVCLCGISQTPYPLTIQQNTLARKFLRDGFVVVPLTRKPKSKQTTLEKLATFRANAERYFGAFIRAYENELEISSKAPSLQSGYSNFRERGKGRYEVIFPSIREEVLSIIENCDEVTMTLDLLLAPTGKRGDMQRKLMSCGCFYSLPGSLRQDVHTDGPALSTVEDLFPYAINVFVPLVPLNKTNGTEFFPGSHRVNYSSKPVSQQRPVTPTVPLGKVLLFDYRVLHRGLGNRLGFHRPCYYATYARSWYEDKFNFSSTRYRTALHVPSYLLERRCDREVSKRCKVE</sequence>
<dbReference type="CDD" id="cd20805">
    <property type="entry name" value="C1_DGK_rpt2"/>
    <property type="match status" value="1"/>
</dbReference>